<organism evidence="2 3">
    <name type="scientific">Listeria ivanovii (strain ATCC BAA-678 / PAM 55)</name>
    <dbReference type="NCBI Taxonomy" id="881621"/>
    <lineage>
        <taxon>Bacteria</taxon>
        <taxon>Bacillati</taxon>
        <taxon>Bacillota</taxon>
        <taxon>Bacilli</taxon>
        <taxon>Bacillales</taxon>
        <taxon>Listeriaceae</taxon>
        <taxon>Listeria</taxon>
    </lineage>
</organism>
<dbReference type="GeneID" id="57077772"/>
<sequence length="616" mass="68164">MKDVNYREDDWREAKSALAPFNAANWFGGLFNHLEKVSKNMENAEEDIRDLDTDHAIHFQHTDHRSKYGEIEEDLKVLYQFSCHAGEKMETLVDQPFYEKLDAFVDGMQNLSITTYSTTNRIGAKSTQTYMSSYSNQPQVIESVKESATIEDLMNGDNFYANQMTLQYEAWKHENPDQKVSEADFKMGMLHTRAFDYKSVQDEQEEKEFWVNIVAAVVIVGVSIVCPPAGLALGVGFGALEASSAVTGKDWISGRELSDQERVLRGGFALLDIIPGVKAFSSGTKIASAGSKILRVGDDLLDGGKLAIKNAGKSFKGTIDNGIQAGKQALDLRIANVKKVADDAMQATKKKLTNDLNDIGEAAKTIQSKAKETFQIPPRERLAFAGVGDDIPVQTAAGGTSAAQKKLRDMMSKMDDLNIKGSDTDDIIREVEKKFTPKKITLDNGEIAFQAKDGTLVRSPDFLDEAGDIKWPKANGFVIDETGKAITVDANLKAGQIIDRYGDSSGRFTSPVEAGQILDYDTRGLPYPESVRPYFQYEVLKDINIKNVTEAYTNLSQNLRDRLDIVMEQFQFTLADLANPQQGEIAKVFGAGGGTQIQLETSVSWYEVLQLVREVK</sequence>
<dbReference type="Proteomes" id="UP000001286">
    <property type="component" value="Chromosome"/>
</dbReference>
<evidence type="ECO:0000313" key="2">
    <source>
        <dbReference type="EMBL" id="CBW84547.1"/>
    </source>
</evidence>
<dbReference type="AlphaFoldDB" id="G2Z8U2"/>
<dbReference type="RefSeq" id="WP_014091631.1">
    <property type="nucleotide sequence ID" value="NC_016011.1"/>
</dbReference>
<dbReference type="EMBL" id="FR687253">
    <property type="protein sequence ID" value="CBW84547.1"/>
    <property type="molecule type" value="Genomic_DNA"/>
</dbReference>
<dbReference type="eggNOG" id="COG5585">
    <property type="taxonomic scope" value="Bacteria"/>
</dbReference>
<dbReference type="OrthoDB" id="2366272at2"/>
<protein>
    <recommendedName>
        <fullName evidence="1">TNT domain-containing protein</fullName>
    </recommendedName>
</protein>
<gene>
    <name evidence="2" type="ordered locus">LIV_0064</name>
</gene>
<dbReference type="InterPro" id="IPR025331">
    <property type="entry name" value="TNT"/>
</dbReference>
<evidence type="ECO:0000313" key="3">
    <source>
        <dbReference type="Proteomes" id="UP000001286"/>
    </source>
</evidence>
<proteinExistence type="predicted"/>
<evidence type="ECO:0000259" key="1">
    <source>
        <dbReference type="Pfam" id="PF14021"/>
    </source>
</evidence>
<accession>G2Z8U2</accession>
<feature type="domain" description="TNT" evidence="1">
    <location>
        <begin position="492"/>
        <end position="546"/>
    </location>
</feature>
<dbReference type="GO" id="GO:0050135">
    <property type="term" value="F:NADP+ nucleosidase activity"/>
    <property type="evidence" value="ECO:0007669"/>
    <property type="project" value="InterPro"/>
</dbReference>
<name>G2Z8U2_LISIP</name>
<reference evidence="2 3" key="1">
    <citation type="journal article" date="2011" name="J. Bacteriol.">
        <title>Complete genome sequence of the animal pathogen Listeria ivanovii, which provides insights into host specificities and evolution of the genus Listeria.</title>
        <authorList>
            <person name="Buchrieser C."/>
            <person name="Rusniok C."/>
            <person name="Garrido P."/>
            <person name="Hain T."/>
            <person name="Scortti M."/>
            <person name="Lampidis R."/>
            <person name="Karst U."/>
            <person name="Chakraborty T."/>
            <person name="Cossart P."/>
            <person name="Kreft J."/>
            <person name="Vazquez-Boland J.A."/>
            <person name="Goebel W."/>
            <person name="Glaser P."/>
        </authorList>
    </citation>
    <scope>NUCLEOTIDE SEQUENCE [LARGE SCALE GENOMIC DNA]</scope>
    <source>
        <strain evidence="3">ATCC BAA-678 / PAM 55</strain>
    </source>
</reference>
<dbReference type="Pfam" id="PF14021">
    <property type="entry name" value="TNT"/>
    <property type="match status" value="1"/>
</dbReference>
<dbReference type="KEGG" id="liv:LIV_0064"/>
<dbReference type="HOGENOM" id="CLU_031044_2_1_9"/>